<keyword evidence="13" id="KW-1185">Reference proteome</keyword>
<dbReference type="PANTHER" id="PTHR12374:SF63">
    <property type="entry name" value="TRANSCRIPTIONAL ADAPTER 2-BETA"/>
    <property type="match status" value="1"/>
</dbReference>
<dbReference type="PROSITE" id="PS50090">
    <property type="entry name" value="MYB_LIKE"/>
    <property type="match status" value="1"/>
</dbReference>
<keyword evidence="5 7" id="KW-0804">Transcription</keyword>
<dbReference type="InterPro" id="IPR017884">
    <property type="entry name" value="SANT_dom"/>
</dbReference>
<evidence type="ECO:0000256" key="1">
    <source>
        <dbReference type="ARBA" id="ARBA00022723"/>
    </source>
</evidence>
<dbReference type="SUPFAM" id="SSF57850">
    <property type="entry name" value="RING/U-box"/>
    <property type="match status" value="1"/>
</dbReference>
<dbReference type="CDD" id="cd00167">
    <property type="entry name" value="SANT"/>
    <property type="match status" value="1"/>
</dbReference>
<dbReference type="PROSITE" id="PS50135">
    <property type="entry name" value="ZF_ZZ_2"/>
    <property type="match status" value="1"/>
</dbReference>
<dbReference type="InterPro" id="IPR036388">
    <property type="entry name" value="WH-like_DNA-bd_sf"/>
</dbReference>
<evidence type="ECO:0000256" key="4">
    <source>
        <dbReference type="ARBA" id="ARBA00023015"/>
    </source>
</evidence>
<dbReference type="Gene3D" id="1.10.10.60">
    <property type="entry name" value="Homeodomain-like"/>
    <property type="match status" value="1"/>
</dbReference>
<dbReference type="InterPro" id="IPR009057">
    <property type="entry name" value="Homeodomain-like_sf"/>
</dbReference>
<evidence type="ECO:0000256" key="7">
    <source>
        <dbReference type="PIRNR" id="PIRNR025024"/>
    </source>
</evidence>
<keyword evidence="3" id="KW-0862">Zinc</keyword>
<reference evidence="12 13" key="1">
    <citation type="submission" date="2022-12" db="EMBL/GenBank/DDBJ databases">
        <title>Chromosome-level genome of Tegillarca granosa.</title>
        <authorList>
            <person name="Kim J."/>
        </authorList>
    </citation>
    <scope>NUCLEOTIDE SEQUENCE [LARGE SCALE GENOMIC DNA]</scope>
    <source>
        <strain evidence="12">Teg-2019</strain>
        <tissue evidence="12">Adductor muscle</tissue>
    </source>
</reference>
<dbReference type="SUPFAM" id="SSF46689">
    <property type="entry name" value="Homeodomain-like"/>
    <property type="match status" value="2"/>
</dbReference>
<comment type="caution">
    <text evidence="12">The sequence shown here is derived from an EMBL/GenBank/DDBJ whole genome shotgun (WGS) entry which is preliminary data.</text>
</comment>
<dbReference type="SMART" id="SM00291">
    <property type="entry name" value="ZnF_ZZ"/>
    <property type="match status" value="1"/>
</dbReference>
<evidence type="ECO:0000256" key="8">
    <source>
        <dbReference type="PROSITE-ProRule" id="PRU00228"/>
    </source>
</evidence>
<dbReference type="PANTHER" id="PTHR12374">
    <property type="entry name" value="TRANSCRIPTIONAL ADAPTOR 2 ADA2 -RELATED"/>
    <property type="match status" value="1"/>
</dbReference>
<dbReference type="InterPro" id="IPR041983">
    <property type="entry name" value="ADA2-like_ZZ"/>
</dbReference>
<dbReference type="Proteomes" id="UP001217089">
    <property type="component" value="Unassembled WGS sequence"/>
</dbReference>
<comment type="subcellular location">
    <subcellularLocation>
        <location evidence="7">Nucleus</location>
    </subcellularLocation>
</comment>
<protein>
    <recommendedName>
        <fullName evidence="7">Transcriptional adapter</fullName>
    </recommendedName>
</protein>
<evidence type="ECO:0000256" key="2">
    <source>
        <dbReference type="ARBA" id="ARBA00022771"/>
    </source>
</evidence>
<dbReference type="Gene3D" id="3.30.60.90">
    <property type="match status" value="1"/>
</dbReference>
<organism evidence="12 13">
    <name type="scientific">Tegillarca granosa</name>
    <name type="common">Malaysian cockle</name>
    <name type="synonym">Anadara granosa</name>
    <dbReference type="NCBI Taxonomy" id="220873"/>
    <lineage>
        <taxon>Eukaryota</taxon>
        <taxon>Metazoa</taxon>
        <taxon>Spiralia</taxon>
        <taxon>Lophotrochozoa</taxon>
        <taxon>Mollusca</taxon>
        <taxon>Bivalvia</taxon>
        <taxon>Autobranchia</taxon>
        <taxon>Pteriomorphia</taxon>
        <taxon>Arcoida</taxon>
        <taxon>Arcoidea</taxon>
        <taxon>Arcidae</taxon>
        <taxon>Tegillarca</taxon>
    </lineage>
</organism>
<dbReference type="EMBL" id="JARBDR010000657">
    <property type="protein sequence ID" value="KAJ8308734.1"/>
    <property type="molecule type" value="Genomic_DNA"/>
</dbReference>
<sequence length="443" mass="51572">MAKYRCNYCQGEISGFRIKCNDCPDFDLCLQCFSCGAEVGNHRKDHKYKILNDCVVGAFDVQDVWTLVEETMLLDAVEQYGLGNWEDVGSHVETKSAEECEEHYNSFYVQGNIGKVTFFPERTSYVKDHSCPDGGKYTLICPLSPSITLPVNPIELTIQEQQELGYMPLRDDFERENDNDAETLVSSLANNYDDEDIDIAVKLAQVDRYRTRLKERDRRKKIAREYSLIQAATSLAKQKYQTPKRKKEEREFQDKMKVFTQFHSAAEHEAFFENIQKEKELKSRIKELMRYRKHGITKLDEIDDFEEEKFKRDKKKENKKKLVCTTPTKRGSMVSKKAAVVTEEKLDILIDDDELKDEEEENDSKEMASLPGYSYLSERERRLCNSIGMTPANYMTIKTCIIQDYLQRRQGIPVKIRYPSGLDKTHRRKIMSFLTDNGWIGVT</sequence>
<keyword evidence="6 7" id="KW-0539">Nucleus</keyword>
<dbReference type="InterPro" id="IPR016827">
    <property type="entry name" value="Ada2/TADA2"/>
</dbReference>
<dbReference type="InterPro" id="IPR000433">
    <property type="entry name" value="Znf_ZZ"/>
</dbReference>
<dbReference type="CDD" id="cd02335">
    <property type="entry name" value="ZZ_ADA2"/>
    <property type="match status" value="1"/>
</dbReference>
<gene>
    <name evidence="12" type="ORF">KUTeg_013608</name>
</gene>
<feature type="domain" description="Myb-like" evidence="9">
    <location>
        <begin position="65"/>
        <end position="108"/>
    </location>
</feature>
<feature type="domain" description="SANT" evidence="11">
    <location>
        <begin position="60"/>
        <end position="112"/>
    </location>
</feature>
<accession>A0ABQ9EU65</accession>
<dbReference type="Gene3D" id="1.10.10.10">
    <property type="entry name" value="Winged helix-like DNA-binding domain superfamily/Winged helix DNA-binding domain"/>
    <property type="match status" value="1"/>
</dbReference>
<evidence type="ECO:0000259" key="11">
    <source>
        <dbReference type="PROSITE" id="PS51293"/>
    </source>
</evidence>
<feature type="domain" description="ZZ-type" evidence="10">
    <location>
        <begin position="1"/>
        <end position="56"/>
    </location>
</feature>
<keyword evidence="4 7" id="KW-0805">Transcription regulation</keyword>
<dbReference type="PROSITE" id="PS01357">
    <property type="entry name" value="ZF_ZZ_1"/>
    <property type="match status" value="1"/>
</dbReference>
<dbReference type="InterPro" id="IPR055141">
    <property type="entry name" value="TADA2A_B-like_dom"/>
</dbReference>
<dbReference type="InterPro" id="IPR043145">
    <property type="entry name" value="Znf_ZZ_sf"/>
</dbReference>
<dbReference type="PROSITE" id="PS51293">
    <property type="entry name" value="SANT"/>
    <property type="match status" value="1"/>
</dbReference>
<dbReference type="Pfam" id="PF22941">
    <property type="entry name" value="TADA2A-like_3rd"/>
    <property type="match status" value="1"/>
</dbReference>
<evidence type="ECO:0000313" key="12">
    <source>
        <dbReference type="EMBL" id="KAJ8308734.1"/>
    </source>
</evidence>
<name>A0ABQ9EU65_TEGGR</name>
<evidence type="ECO:0000313" key="13">
    <source>
        <dbReference type="Proteomes" id="UP001217089"/>
    </source>
</evidence>
<evidence type="ECO:0000256" key="3">
    <source>
        <dbReference type="ARBA" id="ARBA00022833"/>
    </source>
</evidence>
<dbReference type="PIRSF" id="PIRSF025024">
    <property type="entry name" value="Transcriptional_adaptor_2"/>
    <property type="match status" value="1"/>
</dbReference>
<evidence type="ECO:0000259" key="10">
    <source>
        <dbReference type="PROSITE" id="PS50135"/>
    </source>
</evidence>
<evidence type="ECO:0000256" key="5">
    <source>
        <dbReference type="ARBA" id="ARBA00023163"/>
    </source>
</evidence>
<dbReference type="Pfam" id="PF25299">
    <property type="entry name" value="ZZ_ADA2"/>
    <property type="match status" value="1"/>
</dbReference>
<keyword evidence="2 8" id="KW-0863">Zinc-finger</keyword>
<dbReference type="Pfam" id="PF00249">
    <property type="entry name" value="Myb_DNA-binding"/>
    <property type="match status" value="1"/>
</dbReference>
<evidence type="ECO:0000256" key="6">
    <source>
        <dbReference type="ARBA" id="ARBA00023242"/>
    </source>
</evidence>
<dbReference type="SMART" id="SM00717">
    <property type="entry name" value="SANT"/>
    <property type="match status" value="1"/>
</dbReference>
<evidence type="ECO:0000259" key="9">
    <source>
        <dbReference type="PROSITE" id="PS50090"/>
    </source>
</evidence>
<dbReference type="InterPro" id="IPR001005">
    <property type="entry name" value="SANT/Myb"/>
</dbReference>
<keyword evidence="1" id="KW-0479">Metal-binding</keyword>
<proteinExistence type="predicted"/>